<evidence type="ECO:0000259" key="13">
    <source>
        <dbReference type="PROSITE" id="PS51846"/>
    </source>
</evidence>
<dbReference type="GO" id="GO:0005886">
    <property type="term" value="C:plasma membrane"/>
    <property type="evidence" value="ECO:0007669"/>
    <property type="project" value="UniProtKB-SubCell"/>
</dbReference>
<dbReference type="SMART" id="SM01091">
    <property type="entry name" value="CorC_HlyC"/>
    <property type="match status" value="1"/>
</dbReference>
<evidence type="ECO:0000256" key="9">
    <source>
        <dbReference type="PROSITE-ProRule" id="PRU00703"/>
    </source>
</evidence>
<dbReference type="EMBL" id="QRDY01000004">
    <property type="protein sequence ID" value="RED63274.1"/>
    <property type="molecule type" value="Genomic_DNA"/>
</dbReference>
<dbReference type="Pfam" id="PF01595">
    <property type="entry name" value="CNNM"/>
    <property type="match status" value="1"/>
</dbReference>
<dbReference type="PROSITE" id="PS51846">
    <property type="entry name" value="CNNM"/>
    <property type="match status" value="1"/>
</dbReference>
<dbReference type="AlphaFoldDB" id="A0A3D9INB9"/>
<dbReference type="SUPFAM" id="SSF56176">
    <property type="entry name" value="FAD-binding/transporter-associated domain-like"/>
    <property type="match status" value="1"/>
</dbReference>
<evidence type="ECO:0000256" key="10">
    <source>
        <dbReference type="PROSITE-ProRule" id="PRU01193"/>
    </source>
</evidence>
<feature type="transmembrane region" description="Helical" evidence="11">
    <location>
        <begin position="104"/>
        <end position="129"/>
    </location>
</feature>
<evidence type="ECO:0000256" key="3">
    <source>
        <dbReference type="ARBA" id="ARBA00022475"/>
    </source>
</evidence>
<dbReference type="RefSeq" id="WP_245987522.1">
    <property type="nucleotide sequence ID" value="NZ_QRDY01000004.1"/>
</dbReference>
<dbReference type="PROSITE" id="PS51371">
    <property type="entry name" value="CBS"/>
    <property type="match status" value="2"/>
</dbReference>
<evidence type="ECO:0000256" key="8">
    <source>
        <dbReference type="ARBA" id="ARBA00023136"/>
    </source>
</evidence>
<dbReference type="InterPro" id="IPR005170">
    <property type="entry name" value="Transptr-assoc_dom"/>
</dbReference>
<dbReference type="InterPro" id="IPR000644">
    <property type="entry name" value="CBS_dom"/>
</dbReference>
<comment type="similarity">
    <text evidence="2">Belongs to the UPF0053 family.</text>
</comment>
<protein>
    <submittedName>
        <fullName evidence="14">CBS domain containing-hemolysin-like protein</fullName>
    </submittedName>
</protein>
<keyword evidence="5" id="KW-0677">Repeat</keyword>
<keyword evidence="6 10" id="KW-1133">Transmembrane helix</keyword>
<dbReference type="InterPro" id="IPR002550">
    <property type="entry name" value="CNNM"/>
</dbReference>
<dbReference type="Pfam" id="PF03471">
    <property type="entry name" value="CorC_HlyC"/>
    <property type="match status" value="1"/>
</dbReference>
<dbReference type="InterPro" id="IPR044751">
    <property type="entry name" value="Ion_transp-like_CBS"/>
</dbReference>
<keyword evidence="15" id="KW-1185">Reference proteome</keyword>
<evidence type="ECO:0000256" key="6">
    <source>
        <dbReference type="ARBA" id="ARBA00022989"/>
    </source>
</evidence>
<evidence type="ECO:0000313" key="15">
    <source>
        <dbReference type="Proteomes" id="UP000256869"/>
    </source>
</evidence>
<dbReference type="GO" id="GO:0050660">
    <property type="term" value="F:flavin adenine dinucleotide binding"/>
    <property type="evidence" value="ECO:0007669"/>
    <property type="project" value="InterPro"/>
</dbReference>
<accession>A0A3D9INB9</accession>
<organism evidence="14 15">
    <name type="scientific">Cohnella lupini</name>
    <dbReference type="NCBI Taxonomy" id="1294267"/>
    <lineage>
        <taxon>Bacteria</taxon>
        <taxon>Bacillati</taxon>
        <taxon>Bacillota</taxon>
        <taxon>Bacilli</taxon>
        <taxon>Bacillales</taxon>
        <taxon>Paenibacillaceae</taxon>
        <taxon>Cohnella</taxon>
    </lineage>
</organism>
<dbReference type="Gene3D" id="3.10.580.10">
    <property type="entry name" value="CBS-domain"/>
    <property type="match status" value="1"/>
</dbReference>
<dbReference type="InterPro" id="IPR036318">
    <property type="entry name" value="FAD-bd_PCMH-like_sf"/>
</dbReference>
<dbReference type="InterPro" id="IPR046342">
    <property type="entry name" value="CBS_dom_sf"/>
</dbReference>
<name>A0A3D9INB9_9BACL</name>
<keyword evidence="3" id="KW-1003">Cell membrane</keyword>
<dbReference type="SUPFAM" id="SSF54631">
    <property type="entry name" value="CBS-domain pair"/>
    <property type="match status" value="1"/>
</dbReference>
<gene>
    <name evidence="14" type="ORF">DFP95_104268</name>
</gene>
<proteinExistence type="inferred from homology"/>
<evidence type="ECO:0000256" key="1">
    <source>
        <dbReference type="ARBA" id="ARBA00004651"/>
    </source>
</evidence>
<dbReference type="CDD" id="cd04590">
    <property type="entry name" value="CBS_pair_CorC_HlyC_assoc"/>
    <property type="match status" value="1"/>
</dbReference>
<feature type="domain" description="CBS" evidence="12">
    <location>
        <begin position="291"/>
        <end position="348"/>
    </location>
</feature>
<keyword evidence="7 9" id="KW-0129">CBS domain</keyword>
<evidence type="ECO:0000256" key="2">
    <source>
        <dbReference type="ARBA" id="ARBA00006337"/>
    </source>
</evidence>
<sequence length="435" mass="49238">MMKGKTAALLLNLFLVAILIVLTAFFVATEFAIIKLRSSRVDQMVNEGKKNAIAVKTVTSNLDGYLSACQLGITITALGLGWLGEPTVEKILYPLFEQFGVGDNAGHILSFVIAFVSITFLHVVLGELAPKTVAIHKAEQISLVTAPLIIIFYKVMYPFIWVLNGSANALVKVFGMKPASEHENAHSEEEIQIILSESYESGKINKTEYGYVSRIFKFDELLAREIMVPRTDIVCLYEDMTLEENIAIIKKEQYTRFLVAKESKDHIVGFMNTKQFFLNYDNNPNFDFKSLIQPVMSVPDVLPVKSLLLNMQQEHVHIALLLDEYGGTSGLITIEDILEEIVGEIRDEFDNDEKKPIESLGNNRYLVEGVTSIDDINLQLGTNLEHDGVDSIGGWLYNRKPDLETGIEWRHESFSFIIREKDKYRIRKMEIIKYN</sequence>
<dbReference type="Proteomes" id="UP000256869">
    <property type="component" value="Unassembled WGS sequence"/>
</dbReference>
<reference evidence="14 15" key="1">
    <citation type="submission" date="2018-07" db="EMBL/GenBank/DDBJ databases">
        <title>Genomic Encyclopedia of Type Strains, Phase III (KMG-III): the genomes of soil and plant-associated and newly described type strains.</title>
        <authorList>
            <person name="Whitman W."/>
        </authorList>
    </citation>
    <scope>NUCLEOTIDE SEQUENCE [LARGE SCALE GENOMIC DNA]</scope>
    <source>
        <strain evidence="14 15">CECT 8236</strain>
    </source>
</reference>
<evidence type="ECO:0000259" key="12">
    <source>
        <dbReference type="PROSITE" id="PS51371"/>
    </source>
</evidence>
<feature type="domain" description="CBS" evidence="12">
    <location>
        <begin position="227"/>
        <end position="288"/>
    </location>
</feature>
<dbReference type="InterPro" id="IPR016169">
    <property type="entry name" value="FAD-bd_PCMH_sub2"/>
</dbReference>
<evidence type="ECO:0000256" key="4">
    <source>
        <dbReference type="ARBA" id="ARBA00022692"/>
    </source>
</evidence>
<dbReference type="Pfam" id="PF00571">
    <property type="entry name" value="CBS"/>
    <property type="match status" value="2"/>
</dbReference>
<evidence type="ECO:0000256" key="11">
    <source>
        <dbReference type="SAM" id="Phobius"/>
    </source>
</evidence>
<evidence type="ECO:0000313" key="14">
    <source>
        <dbReference type="EMBL" id="RED63274.1"/>
    </source>
</evidence>
<dbReference type="FunFam" id="3.10.580.10:FF:000002">
    <property type="entry name" value="Magnesium/cobalt efflux protein CorC"/>
    <property type="match status" value="1"/>
</dbReference>
<feature type="transmembrane region" description="Helical" evidence="11">
    <location>
        <begin position="6"/>
        <end position="34"/>
    </location>
</feature>
<dbReference type="InterPro" id="IPR051676">
    <property type="entry name" value="UPF0053_domain"/>
</dbReference>
<comment type="subcellular location">
    <subcellularLocation>
        <location evidence="1">Cell membrane</location>
        <topology evidence="1">Multi-pass membrane protein</topology>
    </subcellularLocation>
</comment>
<keyword evidence="4 10" id="KW-0812">Transmembrane</keyword>
<keyword evidence="8 10" id="KW-0472">Membrane</keyword>
<evidence type="ECO:0000256" key="5">
    <source>
        <dbReference type="ARBA" id="ARBA00022737"/>
    </source>
</evidence>
<dbReference type="PANTHER" id="PTHR43099:SF2">
    <property type="entry name" value="UPF0053 PROTEIN YRKA"/>
    <property type="match status" value="1"/>
</dbReference>
<evidence type="ECO:0000256" key="7">
    <source>
        <dbReference type="ARBA" id="ARBA00023122"/>
    </source>
</evidence>
<dbReference type="Gene3D" id="3.30.465.10">
    <property type="match status" value="1"/>
</dbReference>
<comment type="caution">
    <text evidence="14">The sequence shown here is derived from an EMBL/GenBank/DDBJ whole genome shotgun (WGS) entry which is preliminary data.</text>
</comment>
<feature type="transmembrane region" description="Helical" evidence="11">
    <location>
        <begin position="141"/>
        <end position="163"/>
    </location>
</feature>
<feature type="domain" description="CNNM transmembrane" evidence="13">
    <location>
        <begin position="5"/>
        <end position="208"/>
    </location>
</feature>
<dbReference type="PANTHER" id="PTHR43099">
    <property type="entry name" value="UPF0053 PROTEIN YRKA"/>
    <property type="match status" value="1"/>
</dbReference>